<evidence type="ECO:0000256" key="6">
    <source>
        <dbReference type="ARBA" id="ARBA00023136"/>
    </source>
</evidence>
<dbReference type="SMART" id="SM00273">
    <property type="entry name" value="ENTH"/>
    <property type="match status" value="1"/>
</dbReference>
<dbReference type="EMBL" id="BAABME010015078">
    <property type="protein sequence ID" value="GAA0139263.1"/>
    <property type="molecule type" value="Genomic_DNA"/>
</dbReference>
<evidence type="ECO:0000256" key="7">
    <source>
        <dbReference type="ARBA" id="ARBA00023176"/>
    </source>
</evidence>
<dbReference type="GO" id="GO:0048268">
    <property type="term" value="P:clathrin coat assembly"/>
    <property type="evidence" value="ECO:0007669"/>
    <property type="project" value="InterPro"/>
</dbReference>
<dbReference type="FunFam" id="1.25.40.90:FF:000005">
    <property type="entry name" value="Clathrin assembly protein AP180"/>
    <property type="match status" value="1"/>
</dbReference>
<accession>A0AAV3NNB1</accession>
<evidence type="ECO:0000256" key="9">
    <source>
        <dbReference type="SAM" id="MobiDB-lite"/>
    </source>
</evidence>
<protein>
    <submittedName>
        <fullName evidence="11">Vesicle coat protein</fullName>
    </submittedName>
</protein>
<dbReference type="PROSITE" id="PS50942">
    <property type="entry name" value="ENTH"/>
    <property type="match status" value="1"/>
</dbReference>
<dbReference type="SUPFAM" id="SSF89009">
    <property type="entry name" value="GAT-like domain"/>
    <property type="match status" value="1"/>
</dbReference>
<dbReference type="GO" id="GO:0032050">
    <property type="term" value="F:clathrin heavy chain binding"/>
    <property type="evidence" value="ECO:0007669"/>
    <property type="project" value="TreeGrafter"/>
</dbReference>
<dbReference type="InterPro" id="IPR045192">
    <property type="entry name" value="AP180-like"/>
</dbReference>
<dbReference type="Gene3D" id="1.20.58.150">
    <property type="entry name" value="ANTH domain"/>
    <property type="match status" value="1"/>
</dbReference>
<dbReference type="GO" id="GO:0006900">
    <property type="term" value="P:vesicle budding from membrane"/>
    <property type="evidence" value="ECO:0007669"/>
    <property type="project" value="TreeGrafter"/>
</dbReference>
<dbReference type="InterPro" id="IPR014712">
    <property type="entry name" value="ANTH_dom_sf"/>
</dbReference>
<feature type="region of interest" description="Disordered" evidence="9">
    <location>
        <begin position="307"/>
        <end position="374"/>
    </location>
</feature>
<keyword evidence="8" id="KW-0968">Cytoplasmic vesicle</keyword>
<dbReference type="GO" id="GO:0005546">
    <property type="term" value="F:phosphatidylinositol-4,5-bisphosphate binding"/>
    <property type="evidence" value="ECO:0007669"/>
    <property type="project" value="TreeGrafter"/>
</dbReference>
<reference evidence="11 12" key="1">
    <citation type="submission" date="2024-01" db="EMBL/GenBank/DDBJ databases">
        <title>The complete chloroplast genome sequence of Lithospermum erythrorhizon: insights into the phylogenetic relationship among Boraginaceae species and the maternal lineages of purple gromwells.</title>
        <authorList>
            <person name="Okada T."/>
            <person name="Watanabe K."/>
        </authorList>
    </citation>
    <scope>NUCLEOTIDE SEQUENCE [LARGE SCALE GENOMIC DNA]</scope>
</reference>
<dbReference type="GO" id="GO:0005794">
    <property type="term" value="C:Golgi apparatus"/>
    <property type="evidence" value="ECO:0007669"/>
    <property type="project" value="UniProtKB-SubCell"/>
</dbReference>
<evidence type="ECO:0000313" key="11">
    <source>
        <dbReference type="EMBL" id="GAA0139263.1"/>
    </source>
</evidence>
<dbReference type="PANTHER" id="PTHR22951:SF5">
    <property type="entry name" value="PHOSPHATIDYLINOSITOL-BINDING CLATHRIN ASSEMBLY PROTEIN LAP"/>
    <property type="match status" value="1"/>
</dbReference>
<evidence type="ECO:0000259" key="10">
    <source>
        <dbReference type="PROSITE" id="PS50942"/>
    </source>
</evidence>
<keyword evidence="6" id="KW-0472">Membrane</keyword>
<dbReference type="CDD" id="cd03564">
    <property type="entry name" value="ANTH_N"/>
    <property type="match status" value="1"/>
</dbReference>
<feature type="compositionally biased region" description="Acidic residues" evidence="9">
    <location>
        <begin position="343"/>
        <end position="357"/>
    </location>
</feature>
<evidence type="ECO:0000256" key="4">
    <source>
        <dbReference type="ARBA" id="ARBA00022583"/>
    </source>
</evidence>
<keyword evidence="11" id="KW-0167">Capsid protein</keyword>
<feature type="domain" description="ENTH" evidence="10">
    <location>
        <begin position="21"/>
        <end position="157"/>
    </location>
</feature>
<dbReference type="InterPro" id="IPR048050">
    <property type="entry name" value="ANTH_N_plant"/>
</dbReference>
<comment type="caution">
    <text evidence="11">The sequence shown here is derived from an EMBL/GenBank/DDBJ whole genome shotgun (WGS) entry which is preliminary data.</text>
</comment>
<keyword evidence="7" id="KW-0168">Coated pit</keyword>
<evidence type="ECO:0000256" key="1">
    <source>
        <dbReference type="ARBA" id="ARBA00004132"/>
    </source>
</evidence>
<proteinExistence type="predicted"/>
<dbReference type="PANTHER" id="PTHR22951">
    <property type="entry name" value="CLATHRIN ASSEMBLY PROTEIN"/>
    <property type="match status" value="1"/>
</dbReference>
<dbReference type="GO" id="GO:0005545">
    <property type="term" value="F:1-phosphatidylinositol binding"/>
    <property type="evidence" value="ECO:0007669"/>
    <property type="project" value="InterPro"/>
</dbReference>
<organism evidence="11 12">
    <name type="scientific">Lithospermum erythrorhizon</name>
    <name type="common">Purple gromwell</name>
    <name type="synonym">Lithospermum officinale var. erythrorhizon</name>
    <dbReference type="NCBI Taxonomy" id="34254"/>
    <lineage>
        <taxon>Eukaryota</taxon>
        <taxon>Viridiplantae</taxon>
        <taxon>Streptophyta</taxon>
        <taxon>Embryophyta</taxon>
        <taxon>Tracheophyta</taxon>
        <taxon>Spermatophyta</taxon>
        <taxon>Magnoliopsida</taxon>
        <taxon>eudicotyledons</taxon>
        <taxon>Gunneridae</taxon>
        <taxon>Pentapetalae</taxon>
        <taxon>asterids</taxon>
        <taxon>lamiids</taxon>
        <taxon>Boraginales</taxon>
        <taxon>Boraginaceae</taxon>
        <taxon>Boraginoideae</taxon>
        <taxon>Lithospermeae</taxon>
        <taxon>Lithospermum</taxon>
    </lineage>
</organism>
<dbReference type="GO" id="GO:0030136">
    <property type="term" value="C:clathrin-coated vesicle"/>
    <property type="evidence" value="ECO:0007669"/>
    <property type="project" value="UniProtKB-SubCell"/>
</dbReference>
<dbReference type="GO" id="GO:0000149">
    <property type="term" value="F:SNARE binding"/>
    <property type="evidence" value="ECO:0007669"/>
    <property type="project" value="TreeGrafter"/>
</dbReference>
<evidence type="ECO:0000256" key="3">
    <source>
        <dbReference type="ARBA" id="ARBA00004600"/>
    </source>
</evidence>
<keyword evidence="5" id="KW-0333">Golgi apparatus</keyword>
<dbReference type="InterPro" id="IPR008942">
    <property type="entry name" value="ENTH_VHS"/>
</dbReference>
<evidence type="ECO:0000313" key="12">
    <source>
        <dbReference type="Proteomes" id="UP001454036"/>
    </source>
</evidence>
<feature type="compositionally biased region" description="Acidic residues" evidence="9">
    <location>
        <begin position="321"/>
        <end position="332"/>
    </location>
</feature>
<dbReference type="InterPro" id="IPR011417">
    <property type="entry name" value="ANTH_dom"/>
</dbReference>
<dbReference type="FunFam" id="1.20.58.150:FF:000003">
    <property type="entry name" value="Putative clathrin assembly protein"/>
    <property type="match status" value="1"/>
</dbReference>
<dbReference type="GO" id="GO:0072583">
    <property type="term" value="P:clathrin-dependent endocytosis"/>
    <property type="evidence" value="ECO:0007669"/>
    <property type="project" value="InterPro"/>
</dbReference>
<dbReference type="Gene3D" id="1.25.40.90">
    <property type="match status" value="1"/>
</dbReference>
<dbReference type="AlphaFoldDB" id="A0AAV3NNB1"/>
<dbReference type="SUPFAM" id="SSF48464">
    <property type="entry name" value="ENTH/VHS domain"/>
    <property type="match status" value="1"/>
</dbReference>
<keyword evidence="4" id="KW-0254">Endocytosis</keyword>
<dbReference type="GO" id="GO:0005905">
    <property type="term" value="C:clathrin-coated pit"/>
    <property type="evidence" value="ECO:0007669"/>
    <property type="project" value="UniProtKB-SubCell"/>
</dbReference>
<keyword evidence="11" id="KW-0946">Virion</keyword>
<dbReference type="Pfam" id="PF07651">
    <property type="entry name" value="ANTH"/>
    <property type="match status" value="1"/>
</dbReference>
<feature type="compositionally biased region" description="Basic and acidic residues" evidence="9">
    <location>
        <begin position="333"/>
        <end position="342"/>
    </location>
</feature>
<evidence type="ECO:0000256" key="8">
    <source>
        <dbReference type="ARBA" id="ARBA00023329"/>
    </source>
</evidence>
<dbReference type="InterPro" id="IPR013809">
    <property type="entry name" value="ENTH"/>
</dbReference>
<keyword evidence="12" id="KW-1185">Reference proteome</keyword>
<comment type="subcellular location">
    <subcellularLocation>
        <location evidence="1">Cytoplasmic vesicle</location>
        <location evidence="1">Clathrin-coated vesicle</location>
    </subcellularLocation>
    <subcellularLocation>
        <location evidence="2">Golgi apparatus</location>
    </subcellularLocation>
    <subcellularLocation>
        <location evidence="3">Membrane</location>
        <location evidence="3">Clathrin-coated pit</location>
    </subcellularLocation>
</comment>
<evidence type="ECO:0000256" key="2">
    <source>
        <dbReference type="ARBA" id="ARBA00004555"/>
    </source>
</evidence>
<sequence length="579" mass="66159">MESFRRAYGALKDSTKVGLAKVNSEFKELDIAIVKATNHVESPPKERHVRKIFFATSAACPRADVAYSIHALSRRLAKTKNWIVAMKTLIVFHRTLREGDPTFIEELLRYSERQIFQVSNFKDDSSNLAWDCSAFVRAYALFLEERLDCFRILKYDIDAEKMTKVSQDGSQTHQRTRNMSEEELLEQLPALQRLLFRIIGCRAEGAACFNYLIQYALSLVLKESFKVYCAVNDGIINLVDMFFEMSKHDAIKALDVYRKAGQQAENLADFYDCCKSLDLARTFQFPKLRQPPHSFLATMEEYIKEASQMGSNSSKKIEYKDTEEDEPSELEEPSPKETQKQEEEVEVEEDVEPEEEPEPKKEEVEEPTLISTEEPADLLGLNEVNPLAKEIEDNNAFALAIIQPGEASSTNNQLSDIGKTSGWELALVSTPSNHTQTQATDKKMAGGFDKLLLDSLYEDDATRRQYQMQNAGYGYEMAAPNSSYHYDPFAMSNNAAPTNVQMAMMSQQQMIFQQQQHQMMFHQQHNNHNMMMVPHHQYQASPYTQTHQMMLQMLSANPFSSDPFGYPQSRPPNGNHTLL</sequence>
<dbReference type="Proteomes" id="UP001454036">
    <property type="component" value="Unassembled WGS sequence"/>
</dbReference>
<name>A0AAV3NNB1_LITER</name>
<gene>
    <name evidence="11" type="ORF">LIER_35056</name>
</gene>
<evidence type="ECO:0000256" key="5">
    <source>
        <dbReference type="ARBA" id="ARBA00023034"/>
    </source>
</evidence>